<evidence type="ECO:0000313" key="2">
    <source>
        <dbReference type="Proteomes" id="UP000678276"/>
    </source>
</evidence>
<sequence length="117" mass="13056">MPLMLPRDETLAKVVDFVKETTCVAFDVSAETRMFEDCGLDGSEALQFMEEYAETFSVKRGDFEFSRYFGSESFQPLQILASPFRTSIKRSPLTVAMLAICADKGVWDTASLNESGT</sequence>
<accession>A0ABS4BJY1</accession>
<dbReference type="Proteomes" id="UP000678276">
    <property type="component" value="Unassembled WGS sequence"/>
</dbReference>
<gene>
    <name evidence="1" type="ORF">J6595_15915</name>
</gene>
<dbReference type="Pfam" id="PF07377">
    <property type="entry name" value="DUF1493"/>
    <property type="match status" value="1"/>
</dbReference>
<reference evidence="1 2" key="1">
    <citation type="submission" date="2021-04" db="EMBL/GenBank/DDBJ databases">
        <title>Whole genome sequence of Jiella sp. KSK16Y-1.</title>
        <authorList>
            <person name="Tuo L."/>
        </authorList>
    </citation>
    <scope>NUCLEOTIDE SEQUENCE [LARGE SCALE GENOMIC DNA]</scope>
    <source>
        <strain evidence="1 2">KSK16Y-1</strain>
    </source>
</reference>
<evidence type="ECO:0000313" key="1">
    <source>
        <dbReference type="EMBL" id="MBP0617073.1"/>
    </source>
</evidence>
<proteinExistence type="predicted"/>
<organism evidence="1 2">
    <name type="scientific">Jiella mangrovi</name>
    <dbReference type="NCBI Taxonomy" id="2821407"/>
    <lineage>
        <taxon>Bacteria</taxon>
        <taxon>Pseudomonadati</taxon>
        <taxon>Pseudomonadota</taxon>
        <taxon>Alphaproteobacteria</taxon>
        <taxon>Hyphomicrobiales</taxon>
        <taxon>Aurantimonadaceae</taxon>
        <taxon>Jiella</taxon>
    </lineage>
</organism>
<protein>
    <submittedName>
        <fullName evidence="1">DUF1493 family protein</fullName>
    </submittedName>
</protein>
<keyword evidence="2" id="KW-1185">Reference proteome</keyword>
<dbReference type="InterPro" id="IPR010862">
    <property type="entry name" value="DUF1493"/>
</dbReference>
<dbReference type="EMBL" id="JAGJCF010000013">
    <property type="protein sequence ID" value="MBP0617073.1"/>
    <property type="molecule type" value="Genomic_DNA"/>
</dbReference>
<dbReference type="RefSeq" id="WP_209595567.1">
    <property type="nucleotide sequence ID" value="NZ_JAGJCF010000013.1"/>
</dbReference>
<comment type="caution">
    <text evidence="1">The sequence shown here is derived from an EMBL/GenBank/DDBJ whole genome shotgun (WGS) entry which is preliminary data.</text>
</comment>
<name>A0ABS4BJY1_9HYPH</name>